<dbReference type="PANTHER" id="PTHR43420">
    <property type="entry name" value="ACETYLTRANSFERASE"/>
    <property type="match status" value="1"/>
</dbReference>
<dbReference type="Proteomes" id="UP000275727">
    <property type="component" value="Chromosome"/>
</dbReference>
<dbReference type="PROSITE" id="PS51186">
    <property type="entry name" value="GNAT"/>
    <property type="match status" value="1"/>
</dbReference>
<evidence type="ECO:0000259" key="3">
    <source>
        <dbReference type="PROSITE" id="PS51186"/>
    </source>
</evidence>
<dbReference type="Gene3D" id="3.40.630.30">
    <property type="match status" value="1"/>
</dbReference>
<dbReference type="InterPro" id="IPR016181">
    <property type="entry name" value="Acyl_CoA_acyltransferase"/>
</dbReference>
<sequence length="226" mass="24052">MAPVLDRPIWHALSTLHADVAEGSALARRYRTSIGPMAASIDNSPAALAALGALAAPGETMVLLMADPIVPPPGFGTVSTADAVQMLAVQPPHPLPDPEIVPLDWDDAEAMLALAELTKPGPFSLEALALGRFWGVRHNGALIAMAGERMRQPGYTELSGVCTHPDHRGEGLGKRLSLHAMQAIFESGAQPFLHAFASNTPAITLYESIGFTLRRPMNVAFLRRPD</sequence>
<dbReference type="InterPro" id="IPR013653">
    <property type="entry name" value="GCN5-like_dom"/>
</dbReference>
<reference evidence="4 6" key="1">
    <citation type="submission" date="2018-06" db="EMBL/GenBank/DDBJ databases">
        <title>Complete Genome Sequence of the Microcystin-Degrading Bacterium Sphingosinicella microcystinivorans Strain B-9.</title>
        <authorList>
            <person name="Jin H."/>
            <person name="Nishizawa T."/>
            <person name="Guo Y."/>
            <person name="Nishizawa A."/>
            <person name="Park H."/>
            <person name="Kato H."/>
            <person name="Tsuji K."/>
            <person name="Harada K."/>
        </authorList>
    </citation>
    <scope>NUCLEOTIDE SEQUENCE [LARGE SCALE GENOMIC DNA]</scope>
    <source>
        <strain evidence="4 6">B9</strain>
    </source>
</reference>
<feature type="domain" description="N-acetyltransferase" evidence="3">
    <location>
        <begin position="98"/>
        <end position="226"/>
    </location>
</feature>
<keyword evidence="7" id="KW-1185">Reference proteome</keyword>
<evidence type="ECO:0000313" key="7">
    <source>
        <dbReference type="Proteomes" id="UP000276029"/>
    </source>
</evidence>
<organism evidence="4 6">
    <name type="scientific">Sphingosinicella microcystinivorans</name>
    <dbReference type="NCBI Taxonomy" id="335406"/>
    <lineage>
        <taxon>Bacteria</taxon>
        <taxon>Pseudomonadati</taxon>
        <taxon>Pseudomonadota</taxon>
        <taxon>Alphaproteobacteria</taxon>
        <taxon>Sphingomonadales</taxon>
        <taxon>Sphingosinicellaceae</taxon>
        <taxon>Sphingosinicella</taxon>
    </lineage>
</organism>
<reference evidence="5 7" key="2">
    <citation type="submission" date="2018-10" db="EMBL/GenBank/DDBJ databases">
        <title>Genomic Encyclopedia of Type Strains, Phase IV (KMG-IV): sequencing the most valuable type-strain genomes for metagenomic binning, comparative biology and taxonomic classification.</title>
        <authorList>
            <person name="Goeker M."/>
        </authorList>
    </citation>
    <scope>NUCLEOTIDE SEQUENCE [LARGE SCALE GENOMIC DNA]</scope>
    <source>
        <strain evidence="5 7">DSM 19791</strain>
    </source>
</reference>
<protein>
    <submittedName>
        <fullName evidence="4">GNAT family N-acetyltransferase</fullName>
    </submittedName>
    <submittedName>
        <fullName evidence="5">GNAT family acetyltransferase</fullName>
    </submittedName>
</protein>
<accession>A0AAD1FZN8</accession>
<proteinExistence type="predicted"/>
<dbReference type="CDD" id="cd04301">
    <property type="entry name" value="NAT_SF"/>
    <property type="match status" value="1"/>
</dbReference>
<dbReference type="GO" id="GO:0016747">
    <property type="term" value="F:acyltransferase activity, transferring groups other than amino-acyl groups"/>
    <property type="evidence" value="ECO:0007669"/>
    <property type="project" value="InterPro"/>
</dbReference>
<evidence type="ECO:0000313" key="5">
    <source>
        <dbReference type="EMBL" id="RKS84576.1"/>
    </source>
</evidence>
<evidence type="ECO:0000256" key="1">
    <source>
        <dbReference type="ARBA" id="ARBA00022679"/>
    </source>
</evidence>
<dbReference type="EMBL" id="AP018711">
    <property type="protein sequence ID" value="BBE33027.1"/>
    <property type="molecule type" value="Genomic_DNA"/>
</dbReference>
<dbReference type="PANTHER" id="PTHR43420:SF3">
    <property type="entry name" value="N-ACETYLTRANSFERASE DOMAIN-CONTAINING PROTEIN"/>
    <property type="match status" value="1"/>
</dbReference>
<dbReference type="EMBL" id="RBWX01000013">
    <property type="protein sequence ID" value="RKS84576.1"/>
    <property type="molecule type" value="Genomic_DNA"/>
</dbReference>
<dbReference type="KEGG" id="smic:SmB9_06850"/>
<evidence type="ECO:0000313" key="6">
    <source>
        <dbReference type="Proteomes" id="UP000275727"/>
    </source>
</evidence>
<dbReference type="Proteomes" id="UP000276029">
    <property type="component" value="Unassembled WGS sequence"/>
</dbReference>
<dbReference type="RefSeq" id="WP_121053688.1">
    <property type="nucleotide sequence ID" value="NZ_AP018711.1"/>
</dbReference>
<dbReference type="Pfam" id="PF08445">
    <property type="entry name" value="FR47"/>
    <property type="match status" value="1"/>
</dbReference>
<evidence type="ECO:0000313" key="4">
    <source>
        <dbReference type="EMBL" id="BBE33027.1"/>
    </source>
</evidence>
<keyword evidence="1" id="KW-0808">Transferase</keyword>
<dbReference type="InterPro" id="IPR000182">
    <property type="entry name" value="GNAT_dom"/>
</dbReference>
<gene>
    <name evidence="5" type="ORF">DFR51_3669</name>
    <name evidence="4" type="ORF">SmB9_06850</name>
</gene>
<keyword evidence="2" id="KW-0012">Acyltransferase</keyword>
<dbReference type="AlphaFoldDB" id="A0AAD1FZN8"/>
<evidence type="ECO:0000256" key="2">
    <source>
        <dbReference type="ARBA" id="ARBA00023315"/>
    </source>
</evidence>
<dbReference type="SUPFAM" id="SSF55729">
    <property type="entry name" value="Acyl-CoA N-acyltransferases (Nat)"/>
    <property type="match status" value="1"/>
</dbReference>
<dbReference type="InterPro" id="IPR050680">
    <property type="entry name" value="YpeA/RimI_acetyltransf"/>
</dbReference>
<name>A0AAD1FZN8_SPHMI</name>